<gene>
    <name evidence="2" type="ORF">DVJ83_10040</name>
</gene>
<dbReference type="InterPro" id="IPR016181">
    <property type="entry name" value="Acyl_CoA_acyltransferase"/>
</dbReference>
<dbReference type="CDD" id="cd04301">
    <property type="entry name" value="NAT_SF"/>
    <property type="match status" value="1"/>
</dbReference>
<evidence type="ECO:0000259" key="1">
    <source>
        <dbReference type="PROSITE" id="PS51186"/>
    </source>
</evidence>
<dbReference type="PROSITE" id="PS51186">
    <property type="entry name" value="GNAT"/>
    <property type="match status" value="1"/>
</dbReference>
<proteinExistence type="predicted"/>
<protein>
    <submittedName>
        <fullName evidence="2">GNAT family N-acetyltransferase</fullName>
    </submittedName>
</protein>
<dbReference type="Pfam" id="PF00583">
    <property type="entry name" value="Acetyltransf_1"/>
    <property type="match status" value="1"/>
</dbReference>
<evidence type="ECO:0000313" key="3">
    <source>
        <dbReference type="Proteomes" id="UP000253744"/>
    </source>
</evidence>
<dbReference type="AlphaFoldDB" id="A0A345II95"/>
<dbReference type="Gene3D" id="3.40.630.30">
    <property type="match status" value="1"/>
</dbReference>
<feature type="domain" description="N-acetyltransferase" evidence="1">
    <location>
        <begin position="16"/>
        <end position="156"/>
    </location>
</feature>
<keyword evidence="2" id="KW-0808">Transferase</keyword>
<dbReference type="RefSeq" id="WP_114672244.1">
    <property type="nucleotide sequence ID" value="NZ_CP031158.1"/>
</dbReference>
<dbReference type="GO" id="GO:0016747">
    <property type="term" value="F:acyltransferase activity, transferring groups other than amino-acyl groups"/>
    <property type="evidence" value="ECO:0007669"/>
    <property type="project" value="InterPro"/>
</dbReference>
<name>A0A345II95_9DEIO</name>
<dbReference type="SUPFAM" id="SSF55729">
    <property type="entry name" value="Acyl-CoA N-acyltransferases (Nat)"/>
    <property type="match status" value="1"/>
</dbReference>
<dbReference type="EMBL" id="CP031158">
    <property type="protein sequence ID" value="AXG99417.1"/>
    <property type="molecule type" value="Genomic_DNA"/>
</dbReference>
<accession>A0A345II95</accession>
<sequence>MKRSLSFTPALPHHAPILHQLYQDTPGYFALLGGEVPTLGEVQRDLLTVAEDPHRQLELIHEPGGELVGSVDYKTEYPDPGDLTINLLLIREACQSQGWGAEAARQLEERHARRNRRILASVLGDNVRGARFWQGLGYRFALDARPAMTWYAKDLGSSSATRRPLLSSPAR</sequence>
<reference evidence="2 3" key="1">
    <citation type="submission" date="2018-07" db="EMBL/GenBank/DDBJ databases">
        <title>Complete Genome and Methylome Analysis of Deinococcus wulumuqiensis NEB 479.</title>
        <authorList>
            <person name="Fomenkov A."/>
            <person name="Luyten Y."/>
            <person name="Vincze T."/>
            <person name="Anton B.P."/>
            <person name="Clark T."/>
            <person name="Roberts R.J."/>
            <person name="Morgan R.D."/>
        </authorList>
    </citation>
    <scope>NUCLEOTIDE SEQUENCE [LARGE SCALE GENOMIC DNA]</scope>
    <source>
        <strain evidence="2 3">NEB 479</strain>
    </source>
</reference>
<dbReference type="Proteomes" id="UP000253744">
    <property type="component" value="Chromosome"/>
</dbReference>
<dbReference type="InterPro" id="IPR000182">
    <property type="entry name" value="GNAT_dom"/>
</dbReference>
<evidence type="ECO:0000313" key="2">
    <source>
        <dbReference type="EMBL" id="AXG99417.1"/>
    </source>
</evidence>
<dbReference type="KEGG" id="dwu:DVJ83_10040"/>
<dbReference type="STRING" id="1288484.GCA_000348665_01350"/>
<organism evidence="2 3">
    <name type="scientific">Deinococcus wulumuqiensis</name>
    <dbReference type="NCBI Taxonomy" id="980427"/>
    <lineage>
        <taxon>Bacteria</taxon>
        <taxon>Thermotogati</taxon>
        <taxon>Deinococcota</taxon>
        <taxon>Deinococci</taxon>
        <taxon>Deinococcales</taxon>
        <taxon>Deinococcaceae</taxon>
        <taxon>Deinococcus</taxon>
    </lineage>
</organism>